<sequence length="253" mass="28388">MNLYIRKCKDDSSKEKKKFVFFTCLSTALHLIVLCLIASVKGADVPIFHDNVVEILSYTEQVSKKGSRVASAVGKATDKPGITKDIKPGKKVVSDTKDKTWNVKKEDIAKKEDNKKVSSAKKIILKNTRQNASVVEEGNVFDVPEYDIEDADSLAEIDYIKSKVELHRSCVGLFAKGIEEVEMVFEIGLNKNGSVNYVKYIADNATGLITEKTKNTLYNQNLRAITLSAPFDKLDPANFDRWKCVRMKFTHKS</sequence>
<dbReference type="RefSeq" id="WP_148951988.1">
    <property type="nucleotide sequence ID" value="NZ_CP043312.1"/>
</dbReference>
<dbReference type="EMBL" id="CP043312">
    <property type="protein sequence ID" value="QEK39627.1"/>
    <property type="molecule type" value="Genomic_DNA"/>
</dbReference>
<dbReference type="AlphaFoldDB" id="A0A5C0UIL5"/>
<evidence type="ECO:0000313" key="2">
    <source>
        <dbReference type="Proteomes" id="UP000323844"/>
    </source>
</evidence>
<name>A0A5C0UIL5_9RICK</name>
<proteinExistence type="predicted"/>
<keyword evidence="2" id="KW-1185">Reference proteome</keyword>
<accession>A0A5C0UIL5</accession>
<reference evidence="1 2" key="1">
    <citation type="submission" date="2019-08" db="EMBL/GenBank/DDBJ databases">
        <title>Highly reduced genomes of protist endosymbionts show evolutionary convergence.</title>
        <authorList>
            <person name="George E."/>
            <person name="Husnik F."/>
            <person name="Tashyreva D."/>
            <person name="Prokopchuk G."/>
            <person name="Horak A."/>
            <person name="Kwong W.K."/>
            <person name="Lukes J."/>
            <person name="Keeling P.J."/>
        </authorList>
    </citation>
    <scope>NUCLEOTIDE SEQUENCE [LARGE SCALE GENOMIC DNA]</scope>
    <source>
        <strain evidence="1">1621</strain>
    </source>
</reference>
<gene>
    <name evidence="1" type="ORF">FZC37_01610</name>
</gene>
<organism evidence="1 2">
    <name type="scientific">Candidatus Sneabacter namystus</name>
    <dbReference type="NCBI Taxonomy" id="2601646"/>
    <lineage>
        <taxon>Bacteria</taxon>
        <taxon>Pseudomonadati</taxon>
        <taxon>Pseudomonadota</taxon>
        <taxon>Alphaproteobacteria</taxon>
        <taxon>Rickettsiales</taxon>
        <taxon>Rickettsiaceae</taxon>
        <taxon>Rickettsieae</taxon>
        <taxon>Candidatus Sneabacter</taxon>
    </lineage>
</organism>
<protein>
    <submittedName>
        <fullName evidence="1">Uncharacterized protein</fullName>
    </submittedName>
</protein>
<dbReference type="Proteomes" id="UP000323844">
    <property type="component" value="Chromosome"/>
</dbReference>
<evidence type="ECO:0000313" key="1">
    <source>
        <dbReference type="EMBL" id="QEK39627.1"/>
    </source>
</evidence>
<dbReference type="KEGG" id="snay:FZC37_01610"/>